<dbReference type="InterPro" id="IPR008979">
    <property type="entry name" value="Galactose-bd-like_sf"/>
</dbReference>
<feature type="region of interest" description="Disordered" evidence="4">
    <location>
        <begin position="486"/>
        <end position="507"/>
    </location>
</feature>
<dbReference type="GO" id="GO:0005975">
    <property type="term" value="P:carbohydrate metabolic process"/>
    <property type="evidence" value="ECO:0007669"/>
    <property type="project" value="InterPro"/>
</dbReference>
<evidence type="ECO:0000259" key="7">
    <source>
        <dbReference type="Pfam" id="PF02836"/>
    </source>
</evidence>
<dbReference type="PANTHER" id="PTHR42732:SF1">
    <property type="entry name" value="BETA-MANNOSIDASE"/>
    <property type="match status" value="1"/>
</dbReference>
<evidence type="ECO:0000256" key="2">
    <source>
        <dbReference type="ARBA" id="ARBA00022801"/>
    </source>
</evidence>
<dbReference type="InterPro" id="IPR006103">
    <property type="entry name" value="Glyco_hydro_2_cat"/>
</dbReference>
<dbReference type="EMBL" id="FPBO01000037">
    <property type="protein sequence ID" value="SFV12884.1"/>
    <property type="molecule type" value="Genomic_DNA"/>
</dbReference>
<dbReference type="InterPro" id="IPR017853">
    <property type="entry name" value="GH"/>
</dbReference>
<dbReference type="Pfam" id="PF22666">
    <property type="entry name" value="Glyco_hydro_2_N2"/>
    <property type="match status" value="1"/>
</dbReference>
<feature type="chain" id="PRO_5011659748" evidence="5">
    <location>
        <begin position="24"/>
        <end position="845"/>
    </location>
</feature>
<keyword evidence="3" id="KW-0326">Glycosidase</keyword>
<dbReference type="SUPFAM" id="SSF49785">
    <property type="entry name" value="Galactose-binding domain-like"/>
    <property type="match status" value="1"/>
</dbReference>
<dbReference type="InterPro" id="IPR054593">
    <property type="entry name" value="Beta-mannosidase-like_N2"/>
</dbReference>
<dbReference type="PROSITE" id="PS00608">
    <property type="entry name" value="GLYCOSYL_HYDROL_F2_2"/>
    <property type="match status" value="1"/>
</dbReference>
<dbReference type="OrthoDB" id="53299at2"/>
<comment type="similarity">
    <text evidence="1">Belongs to the glycosyl hydrolase 2 family.</text>
</comment>
<dbReference type="Gene3D" id="2.60.40.10">
    <property type="entry name" value="Immunoglobulins"/>
    <property type="match status" value="3"/>
</dbReference>
<accession>A0A1I7LT59</accession>
<organism evidence="11 12">
    <name type="scientific">Pseudoduganella namucuonensis</name>
    <dbReference type="NCBI Taxonomy" id="1035707"/>
    <lineage>
        <taxon>Bacteria</taxon>
        <taxon>Pseudomonadati</taxon>
        <taxon>Pseudomonadota</taxon>
        <taxon>Betaproteobacteria</taxon>
        <taxon>Burkholderiales</taxon>
        <taxon>Oxalobacteraceae</taxon>
        <taxon>Telluria group</taxon>
        <taxon>Pseudoduganella</taxon>
    </lineage>
</organism>
<feature type="domain" description="DUF4982" evidence="8">
    <location>
        <begin position="655"/>
        <end position="712"/>
    </location>
</feature>
<dbReference type="AlphaFoldDB" id="A0A1I7LT59"/>
<sequence>MHRTTTIALASSLLTLAALSAPATLCLAAMNPAVRAQSADTASPTSLRHTLSLDEGWRFHLGDIARDSFAGGQGVNLYAPDITYQGAKAGSVWGAAARGYDDKRWKLVDLPHDWVVEQPFDEKALKQQGYRPRGIAWYRRTFKLPASDRGKNIELQFDGVATHSTVYFNGNEVHHNWSGYSSFQINLTPMARYGDDGINTIAVRVDAEDTEGWWYEGGGIYRHTWLVKRSPVHVATDGVYANPVKTANGGWVIPAEVTLANTGPGAASASVDVGVFDAAGRRVAGARSAPVNIVAQGDAVAKVAVPVAKPKLWSVDEPNLYTVRTTVLRDGKPVDSVDTTSGFRTIRFDARKGFFLNDQPLKLKGTSNHQDHAGVGVAVPDSIWDFRVRKLKEMGSNAYRTAHNPPAKELLDAADRHGMLVMDETRHFNASPEYLKQLQWLVRRDRNHPSVIMWSLFNEEGLQVNEEGMEITRVMNAVVKQLDTTRPTTGAQNKGQLGPDGKVNPKNAAHSVDVVGINYQSDEYDKIRAAYPDKPIVSTEDTSQVMTRGEYTTDWAKVVASYDDVYPGWAATSNARNSWEAISKQTSFAGGFSWTGFAYRGEPTPYGWPSASSHFGALDLCGFPKTEFHVRQALWVKDKPVLTLVPHWNWPGKNGQNIKVLAPTNGDTVALFLNGKLIEEKKADPFQMVEWQVPYAPGRLEAVAKKNGREVARFAVETTGEPVALRLTPDRKALAGDGRDAVPVTVEAIDAQGRSVPTANLPVSLELSGPGANIGVGNGDPNSHAPEKGDKVTIYNGLAQVILQSQRAGSGNLVLRATSAGLQPAETTINVRAVPALPSVPVVAQ</sequence>
<dbReference type="InterPro" id="IPR032311">
    <property type="entry name" value="DUF4982"/>
</dbReference>
<dbReference type="NCBIfam" id="NF041462">
    <property type="entry name" value="GalA"/>
    <property type="match status" value="1"/>
</dbReference>
<evidence type="ECO:0000313" key="11">
    <source>
        <dbReference type="EMBL" id="SFV12884.1"/>
    </source>
</evidence>
<evidence type="ECO:0000256" key="3">
    <source>
        <dbReference type="ARBA" id="ARBA00023295"/>
    </source>
</evidence>
<dbReference type="InterPro" id="IPR048230">
    <property type="entry name" value="GalA-like"/>
</dbReference>
<feature type="domain" description="Glycoside hydrolase family 2" evidence="9">
    <location>
        <begin position="725"/>
        <end position="827"/>
    </location>
</feature>
<keyword evidence="5" id="KW-0732">Signal</keyword>
<gene>
    <name evidence="11" type="ORF">SAMN05216552_103724</name>
</gene>
<dbReference type="RefSeq" id="WP_093559312.1">
    <property type="nucleotide sequence ID" value="NZ_FPBO01000037.1"/>
</dbReference>
<keyword evidence="12" id="KW-1185">Reference proteome</keyword>
<dbReference type="InterPro" id="IPR036156">
    <property type="entry name" value="Beta-gal/glucu_dom_sf"/>
</dbReference>
<evidence type="ECO:0000256" key="4">
    <source>
        <dbReference type="SAM" id="MobiDB-lite"/>
    </source>
</evidence>
<dbReference type="SUPFAM" id="SSF51445">
    <property type="entry name" value="(Trans)glycosidases"/>
    <property type="match status" value="1"/>
</dbReference>
<feature type="signal peptide" evidence="5">
    <location>
        <begin position="1"/>
        <end position="23"/>
    </location>
</feature>
<dbReference type="InterPro" id="IPR006101">
    <property type="entry name" value="Glyco_hydro_2"/>
</dbReference>
<evidence type="ECO:0000259" key="9">
    <source>
        <dbReference type="Pfam" id="PF18565"/>
    </source>
</evidence>
<dbReference type="Pfam" id="PF18565">
    <property type="entry name" value="Glyco_hydro2_C5"/>
    <property type="match status" value="1"/>
</dbReference>
<dbReference type="PANTHER" id="PTHR42732">
    <property type="entry name" value="BETA-GALACTOSIDASE"/>
    <property type="match status" value="1"/>
</dbReference>
<protein>
    <submittedName>
        <fullName evidence="11">Beta-galactosidase</fullName>
    </submittedName>
</protein>
<evidence type="ECO:0000259" key="6">
    <source>
        <dbReference type="Pfam" id="PF00703"/>
    </source>
</evidence>
<dbReference type="STRING" id="1035707.SAMN05216552_103724"/>
<evidence type="ECO:0000313" key="12">
    <source>
        <dbReference type="Proteomes" id="UP000199391"/>
    </source>
</evidence>
<name>A0A1I7LT59_9BURK</name>
<dbReference type="InterPro" id="IPR023232">
    <property type="entry name" value="Glyco_hydro_2_AS"/>
</dbReference>
<dbReference type="Gene3D" id="3.20.20.80">
    <property type="entry name" value="Glycosidases"/>
    <property type="match status" value="1"/>
</dbReference>
<evidence type="ECO:0000256" key="5">
    <source>
        <dbReference type="SAM" id="SignalP"/>
    </source>
</evidence>
<dbReference type="Proteomes" id="UP000199391">
    <property type="component" value="Unassembled WGS sequence"/>
</dbReference>
<dbReference type="InterPro" id="IPR006102">
    <property type="entry name" value="Ig-like_GH2"/>
</dbReference>
<proteinExistence type="inferred from homology"/>
<keyword evidence="2" id="KW-0378">Hydrolase</keyword>
<feature type="domain" description="Beta-mannosidase-like galactose-binding" evidence="10">
    <location>
        <begin position="109"/>
        <end position="208"/>
    </location>
</feature>
<dbReference type="InterPro" id="IPR051913">
    <property type="entry name" value="GH2_Domain-Containing"/>
</dbReference>
<dbReference type="GO" id="GO:0004553">
    <property type="term" value="F:hydrolase activity, hydrolyzing O-glycosyl compounds"/>
    <property type="evidence" value="ECO:0007669"/>
    <property type="project" value="InterPro"/>
</dbReference>
<evidence type="ECO:0000259" key="10">
    <source>
        <dbReference type="Pfam" id="PF22666"/>
    </source>
</evidence>
<evidence type="ECO:0000259" key="8">
    <source>
        <dbReference type="Pfam" id="PF16355"/>
    </source>
</evidence>
<dbReference type="Pfam" id="PF00703">
    <property type="entry name" value="Glyco_hydro_2"/>
    <property type="match status" value="1"/>
</dbReference>
<dbReference type="InterPro" id="IPR040605">
    <property type="entry name" value="Glyco_hydro2_dom5"/>
</dbReference>
<dbReference type="InterPro" id="IPR013783">
    <property type="entry name" value="Ig-like_fold"/>
</dbReference>
<feature type="domain" description="Glycoside hydrolase family 2 catalytic" evidence="7">
    <location>
        <begin position="352"/>
        <end position="547"/>
    </location>
</feature>
<feature type="compositionally biased region" description="Polar residues" evidence="4">
    <location>
        <begin position="486"/>
        <end position="495"/>
    </location>
</feature>
<dbReference type="PRINTS" id="PR00132">
    <property type="entry name" value="GLHYDRLASE2"/>
</dbReference>
<dbReference type="Pfam" id="PF02836">
    <property type="entry name" value="Glyco_hydro_2_C"/>
    <property type="match status" value="1"/>
</dbReference>
<dbReference type="SUPFAM" id="SSF49303">
    <property type="entry name" value="beta-Galactosidase/glucuronidase domain"/>
    <property type="match status" value="1"/>
</dbReference>
<dbReference type="Gene3D" id="2.60.120.260">
    <property type="entry name" value="Galactose-binding domain-like"/>
    <property type="match status" value="1"/>
</dbReference>
<evidence type="ECO:0000256" key="1">
    <source>
        <dbReference type="ARBA" id="ARBA00007401"/>
    </source>
</evidence>
<reference evidence="12" key="1">
    <citation type="submission" date="2016-10" db="EMBL/GenBank/DDBJ databases">
        <authorList>
            <person name="Varghese N."/>
            <person name="Submissions S."/>
        </authorList>
    </citation>
    <scope>NUCLEOTIDE SEQUENCE [LARGE SCALE GENOMIC DNA]</scope>
    <source>
        <strain evidence="12">CGMCC 1.11014</strain>
    </source>
</reference>
<dbReference type="Pfam" id="PF16355">
    <property type="entry name" value="DUF4982"/>
    <property type="match status" value="1"/>
</dbReference>
<feature type="domain" description="Glycoside hydrolase family 2 immunoglobulin-like beta-sandwich" evidence="6">
    <location>
        <begin position="246"/>
        <end position="344"/>
    </location>
</feature>